<dbReference type="Gene3D" id="2.40.10.220">
    <property type="entry name" value="predicted glycosyltransferase like domains"/>
    <property type="match status" value="1"/>
</dbReference>
<feature type="domain" description="Type III secretion system flagellar brake protein YcgR PilZN" evidence="7">
    <location>
        <begin position="49"/>
        <end position="151"/>
    </location>
</feature>
<evidence type="ECO:0000256" key="4">
    <source>
        <dbReference type="HAMAP-Rule" id="MF_01457"/>
    </source>
</evidence>
<comment type="caution">
    <text evidence="8">The sequence shown here is derived from an EMBL/GenBank/DDBJ whole genome shotgun (WGS) entry which is preliminary data.</text>
</comment>
<evidence type="ECO:0000259" key="7">
    <source>
        <dbReference type="Pfam" id="PF07317"/>
    </source>
</evidence>
<dbReference type="GO" id="GO:0035438">
    <property type="term" value="F:cyclic-di-GMP binding"/>
    <property type="evidence" value="ECO:0007669"/>
    <property type="project" value="UniProtKB-UniRule"/>
</dbReference>
<dbReference type="Pfam" id="PF07238">
    <property type="entry name" value="PilZ"/>
    <property type="match status" value="1"/>
</dbReference>
<dbReference type="EMBL" id="NBTZ01000154">
    <property type="protein sequence ID" value="OTP67449.1"/>
    <property type="molecule type" value="Genomic_DNA"/>
</dbReference>
<sequence length="278" mass="30885">MPDLHGLVGRAPALILEAARANEHGKPMNMNESNGSDIADDESDHPDFGRRNPLEIGVSLRNLVNRGDFLTVDHGKGQIVTRLLDVNPAARTFVFDWGAVADENAAVLSTENLMFSASPDGVRVEFATGTPREIVFEGRPAFEADFPPVLFYMQRREYFRVEAPVLDPYICSGILPSGERFRFEVNDLSLGGVALRTMDERVAALEVGVILKDVELHFSNPGKVVLDVQLMSNRQIVNAKGDRRYTLGFKFMSLPGSAENTLQRLITQLEMKRRSLAR</sequence>
<comment type="subunit">
    <text evidence="4">Monomer. Interacts with the flagellar basal bodies.</text>
</comment>
<accession>A0A242M855</accession>
<dbReference type="GO" id="GO:0009425">
    <property type="term" value="C:bacterial-type flagellum basal body"/>
    <property type="evidence" value="ECO:0007669"/>
    <property type="project" value="UniProtKB-SubCell"/>
</dbReference>
<dbReference type="Proteomes" id="UP000195221">
    <property type="component" value="Unassembled WGS sequence"/>
</dbReference>
<evidence type="ECO:0000259" key="6">
    <source>
        <dbReference type="Pfam" id="PF07238"/>
    </source>
</evidence>
<gene>
    <name evidence="4" type="primary">ycgR</name>
    <name evidence="8" type="ORF">PAMC26577_36555</name>
</gene>
<feature type="domain" description="PilZ" evidence="6">
    <location>
        <begin position="154"/>
        <end position="267"/>
    </location>
</feature>
<dbReference type="HAMAP" id="MF_01457">
    <property type="entry name" value="YcgR"/>
    <property type="match status" value="1"/>
</dbReference>
<dbReference type="GO" id="GO:0071973">
    <property type="term" value="P:bacterial-type flagellum-dependent cell motility"/>
    <property type="evidence" value="ECO:0007669"/>
    <property type="project" value="UniProtKB-UniRule"/>
</dbReference>
<dbReference type="InterPro" id="IPR009875">
    <property type="entry name" value="PilZ_domain"/>
</dbReference>
<name>A0A242M855_CABSO</name>
<evidence type="ECO:0000313" key="9">
    <source>
        <dbReference type="Proteomes" id="UP000195221"/>
    </source>
</evidence>
<keyword evidence="1 4" id="KW-0973">c-di-GMP</keyword>
<dbReference type="InterPro" id="IPR023787">
    <property type="entry name" value="T3SS_YcgR"/>
</dbReference>
<evidence type="ECO:0000256" key="1">
    <source>
        <dbReference type="ARBA" id="ARBA00022636"/>
    </source>
</evidence>
<proteinExistence type="inferred from homology"/>
<evidence type="ECO:0000256" key="5">
    <source>
        <dbReference type="SAM" id="MobiDB-lite"/>
    </source>
</evidence>
<comment type="subcellular location">
    <subcellularLocation>
        <location evidence="4">Bacterial flagellum basal body</location>
    </subcellularLocation>
</comment>
<keyword evidence="2 4" id="KW-0547">Nucleotide-binding</keyword>
<feature type="region of interest" description="Disordered" evidence="5">
    <location>
        <begin position="22"/>
        <end position="50"/>
    </location>
</feature>
<evidence type="ECO:0000256" key="3">
    <source>
        <dbReference type="ARBA" id="ARBA00023143"/>
    </source>
</evidence>
<comment type="function">
    <text evidence="4">Acts as a flagellar brake, regulating swimming and swarming in a bis-(3'-5') cyclic diguanylic acid (c-di-GMP)-dependent manner. Binds 1 c-di-GMP dimer per subunit. Increasing levels of c-di-GMP lead to decreased motility.</text>
</comment>
<dbReference type="GO" id="GO:0071945">
    <property type="term" value="P:regulation of bacterial-type flagellum-dependent cell motility by regulation of motor speed"/>
    <property type="evidence" value="ECO:0007669"/>
    <property type="project" value="UniProtKB-UniRule"/>
</dbReference>
<dbReference type="InterPro" id="IPR009926">
    <property type="entry name" value="T3SS_YcgR_PilZN"/>
</dbReference>
<dbReference type="Gene3D" id="2.30.110.10">
    <property type="entry name" value="Electron Transport, Fmn-binding Protein, Chain A"/>
    <property type="match status" value="1"/>
</dbReference>
<reference evidence="8 9" key="1">
    <citation type="submission" date="2017-03" db="EMBL/GenBank/DDBJ databases">
        <title>Genome analysis of strain PAMC 26577.</title>
        <authorList>
            <person name="Oh H.-M."/>
            <person name="Yang J.-A."/>
        </authorList>
    </citation>
    <scope>NUCLEOTIDE SEQUENCE [LARGE SCALE GENOMIC DNA]</scope>
    <source>
        <strain evidence="8 9">PAMC 26577</strain>
    </source>
</reference>
<keyword evidence="3 4" id="KW-0975">Bacterial flagellum</keyword>
<evidence type="ECO:0000313" key="8">
    <source>
        <dbReference type="EMBL" id="OTP67449.1"/>
    </source>
</evidence>
<dbReference type="InterPro" id="IPR012349">
    <property type="entry name" value="Split_barrel_FMN-bd"/>
</dbReference>
<protein>
    <recommendedName>
        <fullName evidence="4">Flagellar brake protein YcgR</fullName>
    </recommendedName>
    <alternativeName>
        <fullName evidence="4">Cyclic di-GMP binding protein YcgR</fullName>
    </alternativeName>
</protein>
<organism evidence="8 9">
    <name type="scientific">Caballeronia sordidicola</name>
    <name type="common">Burkholderia sordidicola</name>
    <dbReference type="NCBI Taxonomy" id="196367"/>
    <lineage>
        <taxon>Bacteria</taxon>
        <taxon>Pseudomonadati</taxon>
        <taxon>Pseudomonadota</taxon>
        <taxon>Betaproteobacteria</taxon>
        <taxon>Burkholderiales</taxon>
        <taxon>Burkholderiaceae</taxon>
        <taxon>Caballeronia</taxon>
    </lineage>
</organism>
<comment type="similarity">
    <text evidence="4">Belongs to the YcgR family.</text>
</comment>
<dbReference type="AlphaFoldDB" id="A0A242M855"/>
<evidence type="ECO:0000256" key="2">
    <source>
        <dbReference type="ARBA" id="ARBA00022741"/>
    </source>
</evidence>
<dbReference type="Pfam" id="PF07317">
    <property type="entry name" value="PilZN"/>
    <property type="match status" value="1"/>
</dbReference>